<dbReference type="AlphaFoldDB" id="A0A554SBI5"/>
<dbReference type="GO" id="GO:0008270">
    <property type="term" value="F:zinc ion binding"/>
    <property type="evidence" value="ECO:0007669"/>
    <property type="project" value="InterPro"/>
</dbReference>
<dbReference type="EMBL" id="VLNT01000005">
    <property type="protein sequence ID" value="TSD63710.1"/>
    <property type="molecule type" value="Genomic_DNA"/>
</dbReference>
<evidence type="ECO:0000259" key="1">
    <source>
        <dbReference type="SMART" id="SM00829"/>
    </source>
</evidence>
<dbReference type="SUPFAM" id="SSF50129">
    <property type="entry name" value="GroES-like"/>
    <property type="match status" value="1"/>
</dbReference>
<dbReference type="InterPro" id="IPR051397">
    <property type="entry name" value="Zn-ADH-like_protein"/>
</dbReference>
<name>A0A554SBI5_9ACTN</name>
<gene>
    <name evidence="2" type="ORF">FNM00_08905</name>
</gene>
<dbReference type="SMART" id="SM00829">
    <property type="entry name" value="PKS_ER"/>
    <property type="match status" value="1"/>
</dbReference>
<protein>
    <submittedName>
        <fullName evidence="2">NADPH:quinone oxidoreductase family protein</fullName>
    </submittedName>
</protein>
<dbReference type="Proteomes" id="UP000316988">
    <property type="component" value="Unassembled WGS sequence"/>
</dbReference>
<dbReference type="PROSITE" id="PS01162">
    <property type="entry name" value="QOR_ZETA_CRYSTAL"/>
    <property type="match status" value="1"/>
</dbReference>
<dbReference type="Pfam" id="PF00107">
    <property type="entry name" value="ADH_zinc_N"/>
    <property type="match status" value="1"/>
</dbReference>
<dbReference type="InterPro" id="IPR013149">
    <property type="entry name" value="ADH-like_C"/>
</dbReference>
<organism evidence="2 3">
    <name type="scientific">Aeromicrobium piscarium</name>
    <dbReference type="NCBI Taxonomy" id="2590901"/>
    <lineage>
        <taxon>Bacteria</taxon>
        <taxon>Bacillati</taxon>
        <taxon>Actinomycetota</taxon>
        <taxon>Actinomycetes</taxon>
        <taxon>Propionibacteriales</taxon>
        <taxon>Nocardioidaceae</taxon>
        <taxon>Aeromicrobium</taxon>
    </lineage>
</organism>
<dbReference type="InterPro" id="IPR011032">
    <property type="entry name" value="GroES-like_sf"/>
</dbReference>
<dbReference type="OrthoDB" id="4190732at2"/>
<dbReference type="SUPFAM" id="SSF51735">
    <property type="entry name" value="NAD(P)-binding Rossmann-fold domains"/>
    <property type="match status" value="1"/>
</dbReference>
<dbReference type="RefSeq" id="WP_143913078.1">
    <property type="nucleotide sequence ID" value="NZ_VLNT01000005.1"/>
</dbReference>
<dbReference type="Gene3D" id="3.40.50.720">
    <property type="entry name" value="NAD(P)-binding Rossmann-like Domain"/>
    <property type="match status" value="1"/>
</dbReference>
<dbReference type="InterPro" id="IPR002364">
    <property type="entry name" value="Quin_OxRdtase/zeta-crystal_CS"/>
</dbReference>
<reference evidence="2 3" key="1">
    <citation type="submission" date="2019-07" db="EMBL/GenBank/DDBJ databases">
        <authorList>
            <person name="Zhao L.H."/>
        </authorList>
    </citation>
    <scope>NUCLEOTIDE SEQUENCE [LARGE SCALE GENOMIC DNA]</scope>
    <source>
        <strain evidence="2 3">Co35</strain>
    </source>
</reference>
<sequence>MRAIQITSLDGPDAIELNDVEAPADDAAVVIAVRAAGVAFPELLQTRGQYQIKPELPFIPGSEVAGDVISAPADSGLRPGDRVAALPFLGGFAEQVTAEPQYTFALPDAMSYEAGASFMFNYGTAYFALVERGGLQTGESVLVHGAAGGVGTAAVQVAKAFGAGRVVAVTSTDEKGQIALDAGADEYVLADGFKDAALVGGRIDIVVDPVGGDRFTDSLRCLAEDGRLLVIGFTGGEIPTVKVNRLLLNNISVVGVGWGAYALSRPGHLQKEWTAMLPHIESGVLDPVVGPSWPLAEASQALNALDQRRATGKVVLTV</sequence>
<dbReference type="PANTHER" id="PTHR43677:SF4">
    <property type="entry name" value="QUINONE OXIDOREDUCTASE-LIKE PROTEIN 2"/>
    <property type="match status" value="1"/>
</dbReference>
<dbReference type="InterPro" id="IPR036291">
    <property type="entry name" value="NAD(P)-bd_dom_sf"/>
</dbReference>
<dbReference type="CDD" id="cd08241">
    <property type="entry name" value="QOR1"/>
    <property type="match status" value="1"/>
</dbReference>
<dbReference type="PANTHER" id="PTHR43677">
    <property type="entry name" value="SHORT-CHAIN DEHYDROGENASE/REDUCTASE"/>
    <property type="match status" value="1"/>
</dbReference>
<dbReference type="InterPro" id="IPR020843">
    <property type="entry name" value="ER"/>
</dbReference>
<dbReference type="Gene3D" id="3.90.180.10">
    <property type="entry name" value="Medium-chain alcohol dehydrogenases, catalytic domain"/>
    <property type="match status" value="1"/>
</dbReference>
<evidence type="ECO:0000313" key="3">
    <source>
        <dbReference type="Proteomes" id="UP000316988"/>
    </source>
</evidence>
<dbReference type="Pfam" id="PF08240">
    <property type="entry name" value="ADH_N"/>
    <property type="match status" value="1"/>
</dbReference>
<feature type="domain" description="Enoyl reductase (ER)" evidence="1">
    <location>
        <begin position="7"/>
        <end position="316"/>
    </location>
</feature>
<keyword evidence="3" id="KW-1185">Reference proteome</keyword>
<comment type="caution">
    <text evidence="2">The sequence shown here is derived from an EMBL/GenBank/DDBJ whole genome shotgun (WGS) entry which is preliminary data.</text>
</comment>
<accession>A0A554SBI5</accession>
<dbReference type="InterPro" id="IPR013154">
    <property type="entry name" value="ADH-like_N"/>
</dbReference>
<proteinExistence type="predicted"/>
<dbReference type="GO" id="GO:0016491">
    <property type="term" value="F:oxidoreductase activity"/>
    <property type="evidence" value="ECO:0007669"/>
    <property type="project" value="InterPro"/>
</dbReference>
<evidence type="ECO:0000313" key="2">
    <source>
        <dbReference type="EMBL" id="TSD63710.1"/>
    </source>
</evidence>